<dbReference type="PANTHER" id="PTHR20883">
    <property type="entry name" value="PHYTANOYL-COA DIOXYGENASE DOMAIN CONTAINING 1"/>
    <property type="match status" value="1"/>
</dbReference>
<proteinExistence type="predicted"/>
<comment type="caution">
    <text evidence="1">The sequence shown here is derived from an EMBL/GenBank/DDBJ whole genome shotgun (WGS) entry which is preliminary data.</text>
</comment>
<organism evidence="1 2">
    <name type="scientific">Dolichospermum planctonicum CS-1226</name>
    <dbReference type="NCBI Taxonomy" id="3021751"/>
    <lineage>
        <taxon>Bacteria</taxon>
        <taxon>Bacillati</taxon>
        <taxon>Cyanobacteriota</taxon>
        <taxon>Cyanophyceae</taxon>
        <taxon>Nostocales</taxon>
        <taxon>Aphanizomenonaceae</taxon>
        <taxon>Dolichospermum</taxon>
        <taxon>Dolichospermum planctonicum</taxon>
    </lineage>
</organism>
<dbReference type="SUPFAM" id="SSF51197">
    <property type="entry name" value="Clavaminate synthase-like"/>
    <property type="match status" value="1"/>
</dbReference>
<dbReference type="RefSeq" id="WP_271795707.1">
    <property type="nucleotide sequence ID" value="NZ_JAQMUC010000043.1"/>
</dbReference>
<dbReference type="PANTHER" id="PTHR20883:SF14">
    <property type="entry name" value="PHYTANOYL-COA DIOXYGENASE"/>
    <property type="match status" value="1"/>
</dbReference>
<gene>
    <name evidence="1" type="ORF">PN451_08210</name>
</gene>
<dbReference type="GO" id="GO:0051213">
    <property type="term" value="F:dioxygenase activity"/>
    <property type="evidence" value="ECO:0007669"/>
    <property type="project" value="UniProtKB-KW"/>
</dbReference>
<protein>
    <submittedName>
        <fullName evidence="1">Phytanoyl-CoA dioxygenase family protein</fullName>
    </submittedName>
</protein>
<evidence type="ECO:0000313" key="1">
    <source>
        <dbReference type="EMBL" id="MDB9535821.1"/>
    </source>
</evidence>
<keyword evidence="1" id="KW-0560">Oxidoreductase</keyword>
<dbReference type="Proteomes" id="UP001211249">
    <property type="component" value="Unassembled WGS sequence"/>
</dbReference>
<dbReference type="Gene3D" id="2.60.120.620">
    <property type="entry name" value="q2cbj1_9rhob like domain"/>
    <property type="match status" value="1"/>
</dbReference>
<keyword evidence="2" id="KW-1185">Reference proteome</keyword>
<accession>A0ABT5AH40</accession>
<reference evidence="1 2" key="1">
    <citation type="submission" date="2023-01" db="EMBL/GenBank/DDBJ databases">
        <title>Genomes from the Australian National Cyanobacteria Reference Collection.</title>
        <authorList>
            <person name="Willis A."/>
            <person name="Lee E.M.F."/>
        </authorList>
    </citation>
    <scope>NUCLEOTIDE SEQUENCE [LARGE SCALE GENOMIC DNA]</scope>
    <source>
        <strain evidence="1 2">CS-1226</strain>
    </source>
</reference>
<name>A0ABT5AH40_9CYAN</name>
<keyword evidence="1" id="KW-0223">Dioxygenase</keyword>
<evidence type="ECO:0000313" key="2">
    <source>
        <dbReference type="Proteomes" id="UP001211249"/>
    </source>
</evidence>
<dbReference type="InterPro" id="IPR008775">
    <property type="entry name" value="Phytyl_CoA_dOase-like"/>
</dbReference>
<sequence>MTLLTQEQVAEFSDRGYLVIDNIFDSETDLSPIIEEYLGVLERLAQELYAQGQIKSLYGDLPFEQRLIAIYQDSGKVHGQYFNPSLPVEGLRENTPYWAGAAVFRALRHKRLLDAIECIIGGEIYAAPILYTRIKPPEHLTPHDSMGRLLLGKTLIHQDNAGLLPEADETQMLTVWFPMKDATVENGCLCVWPGSHHLGLLPHRLDRGRPYIPTEYLKIAGEPVPVPVKQGSVLFMDKRTIHASYPNYSQEVRWSFDCRYNPTNQPKVREFFPGFVARSYQHPETELQDPREWDRQWKKAREKLAKEGTVKFHRWTENETLSDSTN</sequence>
<dbReference type="Pfam" id="PF05721">
    <property type="entry name" value="PhyH"/>
    <property type="match status" value="1"/>
</dbReference>
<dbReference type="EMBL" id="JAQMUC010000043">
    <property type="protein sequence ID" value="MDB9535821.1"/>
    <property type="molecule type" value="Genomic_DNA"/>
</dbReference>